<protein>
    <submittedName>
        <fullName evidence="2">Uncharacterized protein</fullName>
    </submittedName>
</protein>
<dbReference type="WBParaSite" id="PEQ_0000462301-mRNA-1">
    <property type="protein sequence ID" value="PEQ_0000462301-mRNA-1"/>
    <property type="gene ID" value="PEQ_0000462301"/>
</dbReference>
<keyword evidence="1" id="KW-1185">Reference proteome</keyword>
<evidence type="ECO:0000313" key="2">
    <source>
        <dbReference type="WBParaSite" id="PEQ_0000462301-mRNA-1"/>
    </source>
</evidence>
<organism evidence="1 2">
    <name type="scientific">Parascaris equorum</name>
    <name type="common">Equine roundworm</name>
    <dbReference type="NCBI Taxonomy" id="6256"/>
    <lineage>
        <taxon>Eukaryota</taxon>
        <taxon>Metazoa</taxon>
        <taxon>Ecdysozoa</taxon>
        <taxon>Nematoda</taxon>
        <taxon>Chromadorea</taxon>
        <taxon>Rhabditida</taxon>
        <taxon>Spirurina</taxon>
        <taxon>Ascaridomorpha</taxon>
        <taxon>Ascaridoidea</taxon>
        <taxon>Ascarididae</taxon>
        <taxon>Parascaris</taxon>
    </lineage>
</organism>
<dbReference type="Proteomes" id="UP000887564">
    <property type="component" value="Unplaced"/>
</dbReference>
<accession>A0A914RDP7</accession>
<name>A0A914RDP7_PAREQ</name>
<sequence length="181" mass="20196">MRPKIEKSTKVCEAEQWQNETIAEPQGCERAFSVMEGAVVEGAWDGHLLGASHARRVAALSKNKLDPNGFINEKPKLTATLVDQVEAKKVPELLEASRLKNSMQRYHTEGIAQLEALQRDTSDDGGKLLRKHLGFMLKNESCKLNMIGEMRVYHPDGVQKQREAKALKVGKADYNPNEVGE</sequence>
<evidence type="ECO:0000313" key="1">
    <source>
        <dbReference type="Proteomes" id="UP000887564"/>
    </source>
</evidence>
<dbReference type="AlphaFoldDB" id="A0A914RDP7"/>
<reference evidence="2" key="1">
    <citation type="submission" date="2022-11" db="UniProtKB">
        <authorList>
            <consortium name="WormBaseParasite"/>
        </authorList>
    </citation>
    <scope>IDENTIFICATION</scope>
</reference>
<proteinExistence type="predicted"/>